<organism evidence="1 2">
    <name type="scientific">Novosphingobium pentaromativorans</name>
    <dbReference type="NCBI Taxonomy" id="205844"/>
    <lineage>
        <taxon>Bacteria</taxon>
        <taxon>Pseudomonadati</taxon>
        <taxon>Pseudomonadota</taxon>
        <taxon>Alphaproteobacteria</taxon>
        <taxon>Sphingomonadales</taxon>
        <taxon>Sphingomonadaceae</taxon>
        <taxon>Novosphingobium</taxon>
    </lineage>
</organism>
<name>A0A2W5NS96_9SPHN</name>
<reference evidence="1 2" key="1">
    <citation type="submission" date="2017-08" db="EMBL/GenBank/DDBJ databases">
        <title>Infants hospitalized years apart are colonized by the same room-sourced microbial strains.</title>
        <authorList>
            <person name="Brooks B."/>
            <person name="Olm M.R."/>
            <person name="Firek B.A."/>
            <person name="Baker R."/>
            <person name="Thomas B.C."/>
            <person name="Morowitz M.J."/>
            <person name="Banfield J.F."/>
        </authorList>
    </citation>
    <scope>NUCLEOTIDE SEQUENCE [LARGE SCALE GENOMIC DNA]</scope>
    <source>
        <strain evidence="1">S2_005_002_R2_33</strain>
    </source>
</reference>
<gene>
    <name evidence="1" type="ORF">DI555_08035</name>
</gene>
<accession>A0A2W5NS96</accession>
<proteinExistence type="predicted"/>
<dbReference type="AlphaFoldDB" id="A0A2W5NS96"/>
<evidence type="ECO:0000313" key="2">
    <source>
        <dbReference type="Proteomes" id="UP000249082"/>
    </source>
</evidence>
<evidence type="ECO:0000313" key="1">
    <source>
        <dbReference type="EMBL" id="PZQ55288.1"/>
    </source>
</evidence>
<sequence>MTGIYIRFADDCRTIEKFSTERFDGANGWAFRFPDADAPVDPDPVEVGARSAATAMGFDFDEQCGYETEADHCDSSTCIGGLNEDHHPEDCREMMRHIARSVLAGAA</sequence>
<comment type="caution">
    <text evidence="1">The sequence shown here is derived from an EMBL/GenBank/DDBJ whole genome shotgun (WGS) entry which is preliminary data.</text>
</comment>
<protein>
    <submittedName>
        <fullName evidence="1">Uncharacterized protein</fullName>
    </submittedName>
</protein>
<dbReference type="EMBL" id="QFPX01000006">
    <property type="protein sequence ID" value="PZQ55288.1"/>
    <property type="molecule type" value="Genomic_DNA"/>
</dbReference>
<dbReference type="Proteomes" id="UP000249082">
    <property type="component" value="Unassembled WGS sequence"/>
</dbReference>